<gene>
    <name evidence="3" type="ORF">GUJ93_ZPchr0013g37437</name>
</gene>
<evidence type="ECO:0000313" key="4">
    <source>
        <dbReference type="Proteomes" id="UP000729402"/>
    </source>
</evidence>
<dbReference type="AlphaFoldDB" id="A0A8J6C2D5"/>
<keyword evidence="2" id="KW-0732">Signal</keyword>
<evidence type="ECO:0000313" key="3">
    <source>
        <dbReference type="EMBL" id="KAG8100556.1"/>
    </source>
</evidence>
<keyword evidence="4" id="KW-1185">Reference proteome</keyword>
<accession>A0A8J6C2D5</accession>
<name>A0A8J6C2D5_ZIZPA</name>
<feature type="chain" id="PRO_5035280222" description="Secreted protein" evidence="2">
    <location>
        <begin position="32"/>
        <end position="70"/>
    </location>
</feature>
<evidence type="ECO:0000256" key="1">
    <source>
        <dbReference type="SAM" id="MobiDB-lite"/>
    </source>
</evidence>
<feature type="signal peptide" evidence="2">
    <location>
        <begin position="1"/>
        <end position="31"/>
    </location>
</feature>
<sequence length="70" mass="7872">MPRHIVVLPCRFPSTLMCAILVVVYERKVKGDEERERKEKHGSMQQSGSFSRLVCASNEEDGHGSYSSTS</sequence>
<proteinExistence type="predicted"/>
<reference evidence="3" key="2">
    <citation type="submission" date="2021-02" db="EMBL/GenBank/DDBJ databases">
        <authorList>
            <person name="Kimball J.A."/>
            <person name="Haas M.W."/>
            <person name="Macchietto M."/>
            <person name="Kono T."/>
            <person name="Duquette J."/>
            <person name="Shao M."/>
        </authorList>
    </citation>
    <scope>NUCLEOTIDE SEQUENCE</scope>
    <source>
        <tissue evidence="3">Fresh leaf tissue</tissue>
    </source>
</reference>
<feature type="compositionally biased region" description="Basic and acidic residues" evidence="1">
    <location>
        <begin position="30"/>
        <end position="42"/>
    </location>
</feature>
<feature type="region of interest" description="Disordered" evidence="1">
    <location>
        <begin position="30"/>
        <end position="70"/>
    </location>
</feature>
<evidence type="ECO:0008006" key="5">
    <source>
        <dbReference type="Google" id="ProtNLM"/>
    </source>
</evidence>
<comment type="caution">
    <text evidence="3">The sequence shown here is derived from an EMBL/GenBank/DDBJ whole genome shotgun (WGS) entry which is preliminary data.</text>
</comment>
<evidence type="ECO:0000256" key="2">
    <source>
        <dbReference type="SAM" id="SignalP"/>
    </source>
</evidence>
<reference evidence="3" key="1">
    <citation type="journal article" date="2021" name="bioRxiv">
        <title>Whole Genome Assembly and Annotation of Northern Wild Rice, Zizania palustris L., Supports a Whole Genome Duplication in the Zizania Genus.</title>
        <authorList>
            <person name="Haas M."/>
            <person name="Kono T."/>
            <person name="Macchietto M."/>
            <person name="Millas R."/>
            <person name="McGilp L."/>
            <person name="Shao M."/>
            <person name="Duquette J."/>
            <person name="Hirsch C.N."/>
            <person name="Kimball J."/>
        </authorList>
    </citation>
    <scope>NUCLEOTIDE SEQUENCE</scope>
    <source>
        <tissue evidence="3">Fresh leaf tissue</tissue>
    </source>
</reference>
<protein>
    <recommendedName>
        <fullName evidence="5">Secreted protein</fullName>
    </recommendedName>
</protein>
<dbReference type="Proteomes" id="UP000729402">
    <property type="component" value="Unassembled WGS sequence"/>
</dbReference>
<dbReference type="EMBL" id="JAAALK010000079">
    <property type="protein sequence ID" value="KAG8100556.1"/>
    <property type="molecule type" value="Genomic_DNA"/>
</dbReference>
<organism evidence="3 4">
    <name type="scientific">Zizania palustris</name>
    <name type="common">Northern wild rice</name>
    <dbReference type="NCBI Taxonomy" id="103762"/>
    <lineage>
        <taxon>Eukaryota</taxon>
        <taxon>Viridiplantae</taxon>
        <taxon>Streptophyta</taxon>
        <taxon>Embryophyta</taxon>
        <taxon>Tracheophyta</taxon>
        <taxon>Spermatophyta</taxon>
        <taxon>Magnoliopsida</taxon>
        <taxon>Liliopsida</taxon>
        <taxon>Poales</taxon>
        <taxon>Poaceae</taxon>
        <taxon>BOP clade</taxon>
        <taxon>Oryzoideae</taxon>
        <taxon>Oryzeae</taxon>
        <taxon>Zizaniinae</taxon>
        <taxon>Zizania</taxon>
    </lineage>
</organism>